<keyword evidence="3" id="KW-1185">Reference proteome</keyword>
<protein>
    <recommendedName>
        <fullName evidence="1">F-box domain-containing protein</fullName>
    </recommendedName>
</protein>
<dbReference type="InterPro" id="IPR001810">
    <property type="entry name" value="F-box_dom"/>
</dbReference>
<evidence type="ECO:0000313" key="2">
    <source>
        <dbReference type="EMBL" id="CAG7816996.1"/>
    </source>
</evidence>
<dbReference type="AlphaFoldDB" id="A0A8J2KNY8"/>
<comment type="caution">
    <text evidence="2">The sequence shown here is derived from an EMBL/GenBank/DDBJ whole genome shotgun (WGS) entry which is preliminary data.</text>
</comment>
<organism evidence="2 3">
    <name type="scientific">Allacma fusca</name>
    <dbReference type="NCBI Taxonomy" id="39272"/>
    <lineage>
        <taxon>Eukaryota</taxon>
        <taxon>Metazoa</taxon>
        <taxon>Ecdysozoa</taxon>
        <taxon>Arthropoda</taxon>
        <taxon>Hexapoda</taxon>
        <taxon>Collembola</taxon>
        <taxon>Symphypleona</taxon>
        <taxon>Sminthuridae</taxon>
        <taxon>Allacma</taxon>
    </lineage>
</organism>
<dbReference type="Proteomes" id="UP000708208">
    <property type="component" value="Unassembled WGS sequence"/>
</dbReference>
<reference evidence="2" key="1">
    <citation type="submission" date="2021-06" db="EMBL/GenBank/DDBJ databases">
        <authorList>
            <person name="Hodson N. C."/>
            <person name="Mongue J. A."/>
            <person name="Jaron S. K."/>
        </authorList>
    </citation>
    <scope>NUCLEOTIDE SEQUENCE</scope>
</reference>
<dbReference type="EMBL" id="CAJVCH010384335">
    <property type="protein sequence ID" value="CAG7816996.1"/>
    <property type="molecule type" value="Genomic_DNA"/>
</dbReference>
<sequence length="546" mass="63349">MEEVVKILNDAISPCPNTYHRLNHLSIANDERTMRKILHYLSFEDVRQCRLVCKKWQASVDSFLSTLTMTSPFLRDLVLEPVVDRIASFLETSREQCKCRLVCRKFNFIVKHRVDFVPCLTDRTRLAVLSMDEELRITQLRIKDLYLILPLDSNGELQCNFNRRLVQSLVFYEGVPASNKRILLVSFPKMTELSFLGSSSFVVCNGLDRFLYLKKLQLRVDGTGDSGSLLEFLGKAKFPVLEDAVLDLYFRRDIVLYFEAHHFIANHWKTLKAVTLKLCPKYEYIPPDCLSDIVMVHTISLLRQFQEVMKAFDTLELESLSIDFLPFEGTSLFYLSFALAESQQSLQRISMRKEFSQSREELLPLDTILLKNAVTLVDINIPHPYNFDCTWIEGCDQLETLCIGETSGGRYQMMFSQSNIFTVTAIPLQIQKLKTSIRLTRDQVQWIIRNLQLIEFHFFGHQSDFYCLQDVKYILCHQLKLNTLTFNCSMSCKHFLLIKEFIRSTKGIVCHDSVYGEEEFFVALGDSRAKFNISIDNSLFSRDAVR</sequence>
<proteinExistence type="predicted"/>
<gene>
    <name evidence="2" type="ORF">AFUS01_LOCUS27586</name>
</gene>
<evidence type="ECO:0000259" key="1">
    <source>
        <dbReference type="SMART" id="SM00256"/>
    </source>
</evidence>
<feature type="domain" description="F-box" evidence="1">
    <location>
        <begin position="29"/>
        <end position="69"/>
    </location>
</feature>
<accession>A0A8J2KNY8</accession>
<evidence type="ECO:0000313" key="3">
    <source>
        <dbReference type="Proteomes" id="UP000708208"/>
    </source>
</evidence>
<feature type="domain" description="F-box" evidence="1">
    <location>
        <begin position="77"/>
        <end position="119"/>
    </location>
</feature>
<dbReference type="Pfam" id="PF00646">
    <property type="entry name" value="F-box"/>
    <property type="match status" value="1"/>
</dbReference>
<name>A0A8J2KNY8_9HEXA</name>
<dbReference type="SMART" id="SM00256">
    <property type="entry name" value="FBOX"/>
    <property type="match status" value="2"/>
</dbReference>